<dbReference type="AlphaFoldDB" id="A0A9K3M183"/>
<evidence type="ECO:0000313" key="1">
    <source>
        <dbReference type="EMBL" id="KAG7370381.1"/>
    </source>
</evidence>
<dbReference type="EMBL" id="JAGRRH010000005">
    <property type="protein sequence ID" value="KAG7370381.1"/>
    <property type="molecule type" value="Genomic_DNA"/>
</dbReference>
<accession>A0A9K3M183</accession>
<keyword evidence="2" id="KW-1185">Reference proteome</keyword>
<dbReference type="OrthoDB" id="45357at2759"/>
<proteinExistence type="predicted"/>
<protein>
    <submittedName>
        <fullName evidence="1">Uncharacterized protein</fullName>
    </submittedName>
</protein>
<name>A0A9K3M183_9STRA</name>
<organism evidence="1 2">
    <name type="scientific">Nitzschia inconspicua</name>
    <dbReference type="NCBI Taxonomy" id="303405"/>
    <lineage>
        <taxon>Eukaryota</taxon>
        <taxon>Sar</taxon>
        <taxon>Stramenopiles</taxon>
        <taxon>Ochrophyta</taxon>
        <taxon>Bacillariophyta</taxon>
        <taxon>Bacillariophyceae</taxon>
        <taxon>Bacillariophycidae</taxon>
        <taxon>Bacillariales</taxon>
        <taxon>Bacillariaceae</taxon>
        <taxon>Nitzschia</taxon>
    </lineage>
</organism>
<sequence>MEWPEFSTETFEYVTTPTAKQIWKRAALAAASDLTQRDAKAKELVDAFVDRLRNCQNWRYEYRSILYDFTALHAHVDNETALDMAQAGLDAVHDLLLYRLDPHTAVPCKDAFIFCKTIGTPLKTLKIVGTKAPDLDFQFGIADPQRPHTIESCLFGMDAVEQINAWYDYGVMETSAAVLAKTTVTCTNLPALISRKVFIVLGCTSELGPTKSLLQIPGTTVLGIARGGKRLDDVLDFCRYNSPDDTTFLYPSSDDMYPNGGADLLLQAPQIAQWILDETKDNDELVLVTCAYMDGEAHVRVTASMDLIVQRVMRSRSKSMLWSYTSPATCMVLPPTAASEACQRRQQRPAYEQWTNKLSGGRFLESSLEVDQHNHDYCILNGIVSSQGPNYVLAKTIQQWRCMITQYRDNQKVSAPFAPATRTSSMVQYDTVSNALEGMHHFEPMLAFDVEPASTLMAAILLAHLQLLNRSLPDLDESPFSMFWDGAVHGGVWTCPYTLESISIINYALGKVTYYPKGYIPPGALPVKDDDDEDGEAFVDGEVRTRSKVPKTRTIDPDVLLTLTDATNGQPMPDSVRERLDFM</sequence>
<gene>
    <name evidence="1" type="ORF">IV203_028127</name>
</gene>
<reference evidence="1" key="2">
    <citation type="submission" date="2021-04" db="EMBL/GenBank/DDBJ databases">
        <authorList>
            <person name="Podell S."/>
        </authorList>
    </citation>
    <scope>NUCLEOTIDE SEQUENCE</scope>
    <source>
        <strain evidence="1">Hildebrandi</strain>
    </source>
</reference>
<dbReference type="Proteomes" id="UP000693970">
    <property type="component" value="Unassembled WGS sequence"/>
</dbReference>
<reference evidence="1" key="1">
    <citation type="journal article" date="2021" name="Sci. Rep.">
        <title>Diploid genomic architecture of Nitzschia inconspicua, an elite biomass production diatom.</title>
        <authorList>
            <person name="Oliver A."/>
            <person name="Podell S."/>
            <person name="Pinowska A."/>
            <person name="Traller J.C."/>
            <person name="Smith S.R."/>
            <person name="McClure R."/>
            <person name="Beliaev A."/>
            <person name="Bohutskyi P."/>
            <person name="Hill E.A."/>
            <person name="Rabines A."/>
            <person name="Zheng H."/>
            <person name="Allen L.Z."/>
            <person name="Kuo A."/>
            <person name="Grigoriev I.V."/>
            <person name="Allen A.E."/>
            <person name="Hazlebeck D."/>
            <person name="Allen E.E."/>
        </authorList>
    </citation>
    <scope>NUCLEOTIDE SEQUENCE</scope>
    <source>
        <strain evidence="1">Hildebrandi</strain>
    </source>
</reference>
<comment type="caution">
    <text evidence="1">The sequence shown here is derived from an EMBL/GenBank/DDBJ whole genome shotgun (WGS) entry which is preliminary data.</text>
</comment>
<evidence type="ECO:0000313" key="2">
    <source>
        <dbReference type="Proteomes" id="UP000693970"/>
    </source>
</evidence>